<dbReference type="EMBL" id="RDQH01000339">
    <property type="protein sequence ID" value="RXH78900.1"/>
    <property type="molecule type" value="Genomic_DNA"/>
</dbReference>
<evidence type="ECO:0000313" key="2">
    <source>
        <dbReference type="Proteomes" id="UP000290289"/>
    </source>
</evidence>
<dbReference type="AlphaFoldDB" id="A0A498I6N0"/>
<name>A0A498I6N0_MALDO</name>
<protein>
    <submittedName>
        <fullName evidence="1">Uncharacterized protein</fullName>
    </submittedName>
</protein>
<organism evidence="1 2">
    <name type="scientific">Malus domestica</name>
    <name type="common">Apple</name>
    <name type="synonym">Pyrus malus</name>
    <dbReference type="NCBI Taxonomy" id="3750"/>
    <lineage>
        <taxon>Eukaryota</taxon>
        <taxon>Viridiplantae</taxon>
        <taxon>Streptophyta</taxon>
        <taxon>Embryophyta</taxon>
        <taxon>Tracheophyta</taxon>
        <taxon>Spermatophyta</taxon>
        <taxon>Magnoliopsida</taxon>
        <taxon>eudicotyledons</taxon>
        <taxon>Gunneridae</taxon>
        <taxon>Pentapetalae</taxon>
        <taxon>rosids</taxon>
        <taxon>fabids</taxon>
        <taxon>Rosales</taxon>
        <taxon>Rosaceae</taxon>
        <taxon>Amygdaloideae</taxon>
        <taxon>Maleae</taxon>
        <taxon>Malus</taxon>
    </lineage>
</organism>
<sequence>MTLLELLYYDNLVLLQVVKTFIKKLTPLPKIILNNHHINMRNNFQRPRFDPYSNFYNPSWPEHQNPMWEPSHHLFGQPIVLTNADWENAIENMAKSFENNHRVIQDAQAPLDNLVQQVGQLMHQWGEHEEDKFPCQQIDGPQDSEEWCENAIIEEQFASYSCPMEEKAHVDPEISTKPFIAQVYMPHIPHQEAAMQPTKLQESFETSSTHIKPIIITEIKCRSIKQAKAYGKKNTFCSSQMMGIKYKVAFGIDLA</sequence>
<evidence type="ECO:0000313" key="1">
    <source>
        <dbReference type="EMBL" id="RXH78900.1"/>
    </source>
</evidence>
<dbReference type="Proteomes" id="UP000290289">
    <property type="component" value="Chromosome 13"/>
</dbReference>
<reference evidence="1 2" key="1">
    <citation type="submission" date="2018-10" db="EMBL/GenBank/DDBJ databases">
        <title>A high-quality apple genome assembly.</title>
        <authorList>
            <person name="Hu J."/>
        </authorList>
    </citation>
    <scope>NUCLEOTIDE SEQUENCE [LARGE SCALE GENOMIC DNA]</scope>
    <source>
        <strain evidence="2">cv. HFTH1</strain>
        <tissue evidence="1">Young leaf</tissue>
    </source>
</reference>
<comment type="caution">
    <text evidence="1">The sequence shown here is derived from an EMBL/GenBank/DDBJ whole genome shotgun (WGS) entry which is preliminary data.</text>
</comment>
<gene>
    <name evidence="1" type="ORF">DVH24_006970</name>
</gene>
<proteinExistence type="predicted"/>
<accession>A0A498I6N0</accession>
<keyword evidence="2" id="KW-1185">Reference proteome</keyword>